<dbReference type="GO" id="GO:0008270">
    <property type="term" value="F:zinc ion binding"/>
    <property type="evidence" value="ECO:0007669"/>
    <property type="project" value="UniProtKB-KW"/>
</dbReference>
<dbReference type="FunFam" id="3.10.10.10:FF:000007">
    <property type="entry name" value="Retrovirus-related Pol polyprotein from transposon 17.6-like Protein"/>
    <property type="match status" value="1"/>
</dbReference>
<feature type="compositionally biased region" description="Gly residues" evidence="10">
    <location>
        <begin position="1966"/>
        <end position="1975"/>
    </location>
</feature>
<keyword evidence="7" id="KW-0695">RNA-directed DNA polymerase</keyword>
<evidence type="ECO:0000256" key="6">
    <source>
        <dbReference type="ARBA" id="ARBA00022801"/>
    </source>
</evidence>
<dbReference type="Pfam" id="PF00098">
    <property type="entry name" value="zf-CCHC"/>
    <property type="match status" value="1"/>
</dbReference>
<evidence type="ECO:0000256" key="8">
    <source>
        <dbReference type="ARBA" id="ARBA00023125"/>
    </source>
</evidence>
<feature type="compositionally biased region" description="Basic and acidic residues" evidence="10">
    <location>
        <begin position="2562"/>
        <end position="2593"/>
    </location>
</feature>
<keyword evidence="9" id="KW-0862">Zinc</keyword>
<reference evidence="14" key="1">
    <citation type="journal article" date="2019" name="Sci. Rep.">
        <title>Draft genome of Tanacetum cinerariifolium, the natural source of mosquito coil.</title>
        <authorList>
            <person name="Yamashiro T."/>
            <person name="Shiraishi A."/>
            <person name="Satake H."/>
            <person name="Nakayama K."/>
        </authorList>
    </citation>
    <scope>NUCLEOTIDE SEQUENCE</scope>
</reference>
<protein>
    <recommendedName>
        <fullName evidence="15">Reverse transcriptase domain-containing protein</fullName>
    </recommendedName>
</protein>
<dbReference type="Gene3D" id="3.60.10.10">
    <property type="entry name" value="Endonuclease/exonuclease/phosphatase"/>
    <property type="match status" value="1"/>
</dbReference>
<feature type="domain" description="Integrase catalytic" evidence="13">
    <location>
        <begin position="2439"/>
        <end position="2606"/>
    </location>
</feature>
<evidence type="ECO:0000259" key="13">
    <source>
        <dbReference type="PROSITE" id="PS50994"/>
    </source>
</evidence>
<feature type="region of interest" description="Disordered" evidence="10">
    <location>
        <begin position="2562"/>
        <end position="2599"/>
    </location>
</feature>
<dbReference type="Gene3D" id="3.30.420.10">
    <property type="entry name" value="Ribonuclease H-like superfamily/Ribonuclease H"/>
    <property type="match status" value="1"/>
</dbReference>
<dbReference type="GO" id="GO:0015074">
    <property type="term" value="P:DNA integration"/>
    <property type="evidence" value="ECO:0007669"/>
    <property type="project" value="InterPro"/>
</dbReference>
<evidence type="ECO:0000256" key="2">
    <source>
        <dbReference type="ARBA" id="ARBA00022679"/>
    </source>
</evidence>
<proteinExistence type="predicted"/>
<dbReference type="InterPro" id="IPR026960">
    <property type="entry name" value="RVT-Znf"/>
</dbReference>
<dbReference type="Gene3D" id="3.10.10.10">
    <property type="entry name" value="HIV Type 1 Reverse Transcriptase, subunit A, domain 1"/>
    <property type="match status" value="1"/>
</dbReference>
<sequence>MSKEKKVNTTPINYVELNRLSKDFSKRFVLQQELSNEQAFWLQTSHHNTDQSALSPVKIKAPKELPKIYKDQFDLIKKTRDLSKEQCDSLITPLNSKSMENADLKSQIQEKFSVTIALQNELRKLKGLKSSTSASRSHPTCNKKNDRISLTPSSNMKNKVEDHPRRVKSKSNKKNHVKDPICDANVKHTLLNVNCELICEKCKQCMFDANHDVCFLDFMNDVNVRSKSKSAKKSQQHNIWNPTGKVFTKVEYKWKPTGRLFTLIEPNHSWGFNATNVPSSSSLVNDRLFRLFSDNGYGDYQLGNIIVSSIYYVEGLVYNLFYVRHFCDANLEVAFQKNTFFIRNLDGVDLLLGSRDTNLYTISFDDLLKTYPICLLSKASKTKSCLWHLWLSHLNSGTLNKLAKDGLARGIPKLKFKKDHLCSACALGKSMKSSHQPKAEDTNQEKLYLLHMDLFPVAVTPRVVKIAATPSLTTTDQDVPSSKPKKKKLCLNPHGLRRYKKKFMNLKDYNFWELVPCPDKVMLIKLKWNFKVKTDEFGRLLKNKARLVAQGFRVATLRALVHAGDQASKDARSGYMISGDAKSWVMVDASNVNDCVVDGDKLRSSFASKIRNVNGKILGKDGKPMRRAIRFVEPARVSDPPPVARANVQSTSPLPANGNSFASVLQHKNVKKVVKVSELRNNEKVQGAAVAIPLEAIKEVSARFENTLYGYFVGKKLAFPLVENYVKNTWMKYGLERVMNKKVTAEVELAMSVVVAIPFLDGTGHSLETVDVEYEWTPPRCGKCCIFDHTDDQCPKKPKEDVLTNGEADGFVEVKKKKKAKGPSNAKQIGGIRFSKPMPNYYYRHVERGETSKSRVENELQPVCPTLPKEKEVVMPNSFEVLIEENTLGGNDDTTWLHAKQSVSVINESDSEEVDQVIEMEQNTNLVGSTHFKGASTPVDNKEVFCTFVYVHNRYIQRRVLWENLCVHNSYVRSRPWCLLGDFNAALFLSDSTAGSLSIDIDMREFKECVDAIEVADVQSSGLQFTWNQKPKGFDGILKKLDHVLGKLEFSEAFRDAHAVFHLYRTSDHSPAILMIPSSVTTKPKPFKFSNILTQHARFKEVVTDVWATNVSGFSMYKVVKKLKCLKKPFRKLLYDHGNIYLKVDQLCKDLDQVQTELDSDPSNILLHDKEAACVIAYNEALLLQERFLKQKAKVQWLKEGDSNSAYFHKAVKSRASRSRINVVTNSDGTLFANEQVPNAFIEHYEVFLGQAGITHNLNLQNLFGVTLDEPTAFDMVHNVSSREVKEAMFSMGNDKSPGPDGYTTAFFKEAWDIVGNDVVKAVGEFLTNGNLLKELNHTVIALIPKVKNPLCVNDYRPISCCNVLFKCISKIISNRIKESLKLLISPNQSAFFLGRSISDNILLTQELMHNYHLDKGVPRCAFKVDIQKAYDTGKRGLRQGDPLSPYLFTMVMEVLTLIIKRRVRESNVFSYHRFCAKLDLVNLCFANDLFLFAYGDTNSARVIMEALDEFKLVSGLVPSLPKSTAYFCNVLNHTKLAILQILPFDEGHLPVKYLGVPLNDWKNKSLSIVGRLQLLQSVIASMHVYWALVFILPTRILLDIEQLMRGFLWCQWGLGRGKAKVAWDVVCLPKDEGGLGIRRLDLFNKALMTSHIWKLLFLKESLWVNWIHLYKIRDRNFWEIPCRGNMTWGWRKVLILRPLIQRFIWHKVGDGSHVSIWFDQWCNQSPFADFVSSRDMYRVGLAANSKVSAIFHDGTLIWPQDLIARYPIIGSVARPSYVSSHDLLVWRDRMEVIKPFLVNEVWQAIRPMDTKVNWSAVVWFSNNIPRHAINLWLILKKKLKTQDLLRSWDVSGSLAMNCSLCVILIRMSTFFYCNFSKQVWNHVKDLEGLPNVSSSFVSILNAIIPIAKRRSSRSVIAKLVVASSAYFIWQERNGRLFKKSKRSVDQIMPPTMMTRSSGQPAAASRGGGTGGRAGSSGDRTRGHSNDQVNGRDDGPGSQVGGYGSKVTKVEVKEMEFLASNPKEYHGKGGAIVYTRWIKKMELVHDMSGCRDSQRVKYTAGSFVGKALTWWNFETRTRGREAVVGMFWEDFRTLTREEFFSSNEMQKLETKNDGSNRAKDHPKVVQIAGTLTDKALRNGKIKKNVEKRGNVEEASKDMNGREDNERTRTRNAFATTTNPVRGGYTGTEPKCTAFGYHHLIETPFRSCFNCSRLGHVAKDCRVAPRNENTIIARNPVARTCFECGSIDHIKSACPRINQAQRLGETNKTKSWLLMGVKVMETKGTKLGIELVPETMPVAKSLYRLELLNWRSCRNNSRNSITKVSFDQAHRLEEHRSGYHQLRVHEDDILKTAFRTRYGHFKFTVMPFGLTNKPMFLGHVINGDGIRVDPSKIEVVKNWKAPRTPSDDKLCNAPVLALPDGPKDFMVYCDASGLGLGCVLMQRGKEAIAMDFVTKLPRTSSGHDTIWVIMDRLTKSAYFLPMREDYKKDRLARLYLSEIVARHGVSILIISDRDSRFMSRFWELMQEAFGTQLDINTAYHPQTDGQSHLIGPELVQETTEKISHIKDRLKDPKPTRTEKPDRPNTNRTEPKDSRSGLGPGFWTISVFGPVGPVRSYQKPEDKELDDVYDTFHVSNLKKCLADPTLQVPLDEIRVDDKLNFVEESMEIMERDFKKLKRSRIAIVKVRWNLKRGPEFTWKH</sequence>
<feature type="compositionally biased region" description="Basic and acidic residues" evidence="10">
    <location>
        <begin position="1979"/>
        <end position="1995"/>
    </location>
</feature>
<feature type="domain" description="Reverse transcriptase" evidence="12">
    <location>
        <begin position="1325"/>
        <end position="1559"/>
    </location>
</feature>
<dbReference type="Pfam" id="PF13976">
    <property type="entry name" value="gag_pre-integrs"/>
    <property type="match status" value="1"/>
</dbReference>
<feature type="region of interest" description="Disordered" evidence="10">
    <location>
        <begin position="1949"/>
        <end position="2004"/>
    </location>
</feature>
<keyword evidence="4" id="KW-0540">Nuclease</keyword>
<dbReference type="SMART" id="SM00343">
    <property type="entry name" value="ZnF_C2HC"/>
    <property type="match status" value="3"/>
</dbReference>
<dbReference type="InterPro" id="IPR041577">
    <property type="entry name" value="RT_RNaseH_2"/>
</dbReference>
<keyword evidence="1" id="KW-0645">Protease</keyword>
<dbReference type="GO" id="GO:0008233">
    <property type="term" value="F:peptidase activity"/>
    <property type="evidence" value="ECO:0007669"/>
    <property type="project" value="UniProtKB-KW"/>
</dbReference>
<accession>A0A6L2K801</accession>
<evidence type="ECO:0000256" key="1">
    <source>
        <dbReference type="ARBA" id="ARBA00022670"/>
    </source>
</evidence>
<dbReference type="Pfam" id="PF00078">
    <property type="entry name" value="RVT_1"/>
    <property type="match status" value="1"/>
</dbReference>
<keyword evidence="8" id="KW-0238">DNA-binding</keyword>
<feature type="compositionally biased region" description="Polar residues" evidence="10">
    <location>
        <begin position="129"/>
        <end position="157"/>
    </location>
</feature>
<evidence type="ECO:0000259" key="11">
    <source>
        <dbReference type="PROSITE" id="PS50158"/>
    </source>
</evidence>
<evidence type="ECO:0000313" key="14">
    <source>
        <dbReference type="EMBL" id="GEU44862.1"/>
    </source>
</evidence>
<keyword evidence="5" id="KW-0255">Endonuclease</keyword>
<evidence type="ECO:0000256" key="7">
    <source>
        <dbReference type="ARBA" id="ARBA00022918"/>
    </source>
</evidence>
<dbReference type="Gene3D" id="4.10.60.10">
    <property type="entry name" value="Zinc finger, CCHC-type"/>
    <property type="match status" value="1"/>
</dbReference>
<dbReference type="InterPro" id="IPR000477">
    <property type="entry name" value="RT_dom"/>
</dbReference>
<keyword evidence="9" id="KW-0863">Zinc-finger</keyword>
<dbReference type="PROSITE" id="PS50878">
    <property type="entry name" value="RT_POL"/>
    <property type="match status" value="1"/>
</dbReference>
<dbReference type="SUPFAM" id="SSF57756">
    <property type="entry name" value="Retrovirus zinc finger-like domains"/>
    <property type="match status" value="1"/>
</dbReference>
<dbReference type="InterPro" id="IPR012337">
    <property type="entry name" value="RNaseH-like_sf"/>
</dbReference>
<dbReference type="InterPro" id="IPR036875">
    <property type="entry name" value="Znf_CCHC_sf"/>
</dbReference>
<feature type="compositionally biased region" description="Basic residues" evidence="10">
    <location>
        <begin position="165"/>
        <end position="176"/>
    </location>
</feature>
<feature type="region of interest" description="Disordered" evidence="10">
    <location>
        <begin position="128"/>
        <end position="178"/>
    </location>
</feature>
<evidence type="ECO:0000256" key="4">
    <source>
        <dbReference type="ARBA" id="ARBA00022722"/>
    </source>
</evidence>
<dbReference type="SUPFAM" id="SSF56672">
    <property type="entry name" value="DNA/RNA polymerases"/>
    <property type="match status" value="2"/>
</dbReference>
<dbReference type="PROSITE" id="PS50994">
    <property type="entry name" value="INTEGRASE"/>
    <property type="match status" value="1"/>
</dbReference>
<keyword evidence="3" id="KW-0548">Nucleotidyltransferase</keyword>
<feature type="domain" description="CCHC-type" evidence="11">
    <location>
        <begin position="2207"/>
        <end position="2221"/>
    </location>
</feature>
<dbReference type="GO" id="GO:0004519">
    <property type="term" value="F:endonuclease activity"/>
    <property type="evidence" value="ECO:0007669"/>
    <property type="project" value="UniProtKB-KW"/>
</dbReference>
<evidence type="ECO:0008006" key="15">
    <source>
        <dbReference type="Google" id="ProtNLM"/>
    </source>
</evidence>
<dbReference type="InterPro" id="IPR001878">
    <property type="entry name" value="Znf_CCHC"/>
</dbReference>
<dbReference type="PANTHER" id="PTHR33116">
    <property type="entry name" value="REVERSE TRANSCRIPTASE ZINC-BINDING DOMAIN-CONTAINING PROTEIN-RELATED-RELATED"/>
    <property type="match status" value="1"/>
</dbReference>
<dbReference type="InterPro" id="IPR025724">
    <property type="entry name" value="GAG-pre-integrase_dom"/>
</dbReference>
<dbReference type="EMBL" id="BKCJ010001903">
    <property type="protein sequence ID" value="GEU44862.1"/>
    <property type="molecule type" value="Genomic_DNA"/>
</dbReference>
<dbReference type="GO" id="GO:0003964">
    <property type="term" value="F:RNA-directed DNA polymerase activity"/>
    <property type="evidence" value="ECO:0007669"/>
    <property type="project" value="UniProtKB-KW"/>
</dbReference>
<dbReference type="SUPFAM" id="SSF53098">
    <property type="entry name" value="Ribonuclease H-like"/>
    <property type="match status" value="1"/>
</dbReference>
<dbReference type="SUPFAM" id="SSF56219">
    <property type="entry name" value="DNase I-like"/>
    <property type="match status" value="1"/>
</dbReference>
<keyword evidence="6" id="KW-0378">Hydrolase</keyword>
<dbReference type="InterPro" id="IPR043502">
    <property type="entry name" value="DNA/RNA_pol_sf"/>
</dbReference>
<keyword evidence="2" id="KW-0808">Transferase</keyword>
<evidence type="ECO:0000259" key="12">
    <source>
        <dbReference type="PROSITE" id="PS50878"/>
    </source>
</evidence>
<dbReference type="Pfam" id="PF17919">
    <property type="entry name" value="RT_RNaseH_2"/>
    <property type="match status" value="1"/>
</dbReference>
<dbReference type="PANTHER" id="PTHR33116:SF76">
    <property type="entry name" value="DUF4283 DOMAIN-CONTAINING PROTEIN"/>
    <property type="match status" value="1"/>
</dbReference>
<dbReference type="GO" id="GO:0006508">
    <property type="term" value="P:proteolysis"/>
    <property type="evidence" value="ECO:0007669"/>
    <property type="project" value="UniProtKB-KW"/>
</dbReference>
<dbReference type="PROSITE" id="PS50158">
    <property type="entry name" value="ZF_CCHC"/>
    <property type="match status" value="1"/>
</dbReference>
<dbReference type="InterPro" id="IPR036397">
    <property type="entry name" value="RNaseH_sf"/>
</dbReference>
<dbReference type="CDD" id="cd01650">
    <property type="entry name" value="RT_nLTR_like"/>
    <property type="match status" value="1"/>
</dbReference>
<evidence type="ECO:0000256" key="3">
    <source>
        <dbReference type="ARBA" id="ARBA00022695"/>
    </source>
</evidence>
<organism evidence="14">
    <name type="scientific">Tanacetum cinerariifolium</name>
    <name type="common">Dalmatian daisy</name>
    <name type="synonym">Chrysanthemum cinerariifolium</name>
    <dbReference type="NCBI Taxonomy" id="118510"/>
    <lineage>
        <taxon>Eukaryota</taxon>
        <taxon>Viridiplantae</taxon>
        <taxon>Streptophyta</taxon>
        <taxon>Embryophyta</taxon>
        <taxon>Tracheophyta</taxon>
        <taxon>Spermatophyta</taxon>
        <taxon>Magnoliopsida</taxon>
        <taxon>eudicotyledons</taxon>
        <taxon>Gunneridae</taxon>
        <taxon>Pentapetalae</taxon>
        <taxon>asterids</taxon>
        <taxon>campanulids</taxon>
        <taxon>Asterales</taxon>
        <taxon>Asteraceae</taxon>
        <taxon>Asteroideae</taxon>
        <taxon>Anthemideae</taxon>
        <taxon>Anthemidinae</taxon>
        <taxon>Tanacetum</taxon>
    </lineage>
</organism>
<evidence type="ECO:0000256" key="5">
    <source>
        <dbReference type="ARBA" id="ARBA00022759"/>
    </source>
</evidence>
<name>A0A6L2K801_TANCI</name>
<dbReference type="InterPro" id="IPR036691">
    <property type="entry name" value="Endo/exonu/phosph_ase_sf"/>
</dbReference>
<gene>
    <name evidence="14" type="ORF">Tci_016840</name>
</gene>
<dbReference type="GO" id="GO:0003677">
    <property type="term" value="F:DNA binding"/>
    <property type="evidence" value="ECO:0007669"/>
    <property type="project" value="UniProtKB-KW"/>
</dbReference>
<dbReference type="Pfam" id="PF13966">
    <property type="entry name" value="zf-RVT"/>
    <property type="match status" value="1"/>
</dbReference>
<dbReference type="InterPro" id="IPR001584">
    <property type="entry name" value="Integrase_cat-core"/>
</dbReference>
<comment type="caution">
    <text evidence="14">The sequence shown here is derived from an EMBL/GenBank/DDBJ whole genome shotgun (WGS) entry which is preliminary data.</text>
</comment>
<keyword evidence="9" id="KW-0479">Metal-binding</keyword>
<evidence type="ECO:0000256" key="10">
    <source>
        <dbReference type="SAM" id="MobiDB-lite"/>
    </source>
</evidence>
<feature type="region of interest" description="Disordered" evidence="10">
    <location>
        <begin position="2146"/>
        <end position="2168"/>
    </location>
</feature>
<evidence type="ECO:0000256" key="9">
    <source>
        <dbReference type="PROSITE-ProRule" id="PRU00047"/>
    </source>
</evidence>